<dbReference type="FunFam" id="2.30.30.190:FF:000007">
    <property type="entry name" value="Putative ubiquitin carboxyl-terminal hydrolase CYLD"/>
    <property type="match status" value="1"/>
</dbReference>
<dbReference type="PANTHER" id="PTHR11830">
    <property type="entry name" value="40S RIBOSOMAL PROTEIN S3A"/>
    <property type="match status" value="1"/>
</dbReference>
<dbReference type="InterPro" id="IPR028889">
    <property type="entry name" value="USP"/>
</dbReference>
<dbReference type="EC" id="3.4.19.12" evidence="5"/>
<dbReference type="PROSITE" id="PS50245">
    <property type="entry name" value="CAP_GLY_2"/>
    <property type="match status" value="2"/>
</dbReference>
<feature type="region of interest" description="Disordered" evidence="14">
    <location>
        <begin position="193"/>
        <end position="214"/>
    </location>
</feature>
<dbReference type="InterPro" id="IPR000938">
    <property type="entry name" value="CAP-Gly_domain"/>
</dbReference>
<evidence type="ECO:0000256" key="5">
    <source>
        <dbReference type="ARBA" id="ARBA00012759"/>
    </source>
</evidence>
<dbReference type="GO" id="GO:0046872">
    <property type="term" value="F:metal ion binding"/>
    <property type="evidence" value="ECO:0007669"/>
    <property type="project" value="UniProtKB-KW"/>
</dbReference>
<keyword evidence="13" id="KW-0862">Zinc</keyword>
<organism evidence="17 18">
    <name type="scientific">Umbra pygmaea</name>
    <name type="common">Eastern mudminnow</name>
    <dbReference type="NCBI Taxonomy" id="75934"/>
    <lineage>
        <taxon>Eukaryota</taxon>
        <taxon>Metazoa</taxon>
        <taxon>Chordata</taxon>
        <taxon>Craniata</taxon>
        <taxon>Vertebrata</taxon>
        <taxon>Euteleostomi</taxon>
        <taxon>Actinopterygii</taxon>
        <taxon>Neopterygii</taxon>
        <taxon>Teleostei</taxon>
        <taxon>Protacanthopterygii</taxon>
        <taxon>Esociformes</taxon>
        <taxon>Umbridae</taxon>
        <taxon>Umbra</taxon>
    </lineage>
</organism>
<dbReference type="FunFam" id="2.30.30.190:FF:000021">
    <property type="entry name" value="Cylindromatosis (turban tumor syndrome), like"/>
    <property type="match status" value="1"/>
</dbReference>
<protein>
    <recommendedName>
        <fullName evidence="5">ubiquitinyl hydrolase 1</fullName>
        <ecNumber evidence="5">3.4.19.12</ecNumber>
    </recommendedName>
</protein>
<keyword evidence="12" id="KW-0788">Thiol protease</keyword>
<evidence type="ECO:0000256" key="8">
    <source>
        <dbReference type="ARBA" id="ARBA00022670"/>
    </source>
</evidence>
<keyword evidence="7" id="KW-0597">Phosphoprotein</keyword>
<name>A0ABD0XMW9_UMBPY</name>
<reference evidence="17 18" key="1">
    <citation type="submission" date="2024-06" db="EMBL/GenBank/DDBJ databases">
        <authorList>
            <person name="Pan Q."/>
            <person name="Wen M."/>
            <person name="Jouanno E."/>
            <person name="Zahm M."/>
            <person name="Klopp C."/>
            <person name="Cabau C."/>
            <person name="Louis A."/>
            <person name="Berthelot C."/>
            <person name="Parey E."/>
            <person name="Roest Crollius H."/>
            <person name="Montfort J."/>
            <person name="Robinson-Rechavi M."/>
            <person name="Bouchez O."/>
            <person name="Lampietro C."/>
            <person name="Lopez Roques C."/>
            <person name="Donnadieu C."/>
            <person name="Postlethwait J."/>
            <person name="Bobe J."/>
            <person name="Verreycken H."/>
            <person name="Guiguen Y."/>
        </authorList>
    </citation>
    <scope>NUCLEOTIDE SEQUENCE [LARGE SCALE GENOMIC DNA]</scope>
    <source>
        <strain evidence="17">Up_M1</strain>
        <tissue evidence="17">Testis</tissue>
    </source>
</reference>
<keyword evidence="9" id="KW-0479">Metal-binding</keyword>
<dbReference type="PROSITE" id="PS50235">
    <property type="entry name" value="USP_3"/>
    <property type="match status" value="1"/>
</dbReference>
<evidence type="ECO:0000256" key="3">
    <source>
        <dbReference type="ARBA" id="ARBA00004556"/>
    </source>
</evidence>
<evidence type="ECO:0000259" key="15">
    <source>
        <dbReference type="PROSITE" id="PS50235"/>
    </source>
</evidence>
<proteinExistence type="inferred from homology"/>
<dbReference type="GO" id="GO:0006508">
    <property type="term" value="P:proteolysis"/>
    <property type="evidence" value="ECO:0007669"/>
    <property type="project" value="UniProtKB-KW"/>
</dbReference>
<dbReference type="SUPFAM" id="SSF54001">
    <property type="entry name" value="Cysteine proteinases"/>
    <property type="match status" value="1"/>
</dbReference>
<feature type="domain" description="CAP-Gly" evidence="16">
    <location>
        <begin position="138"/>
        <end position="176"/>
    </location>
</feature>
<accession>A0ABD0XMW9</accession>
<comment type="subcellular location">
    <subcellularLocation>
        <location evidence="2">Cytoplasm</location>
        <location evidence="2">Cytoskeleton</location>
        <location evidence="2">Microtubule organizing center</location>
        <location evidence="2">Centrosome</location>
    </subcellularLocation>
    <subcellularLocation>
        <location evidence="3">Cytoplasm</location>
        <location evidence="3">Perinuclear region</location>
    </subcellularLocation>
</comment>
<feature type="domain" description="CAP-Gly" evidence="16">
    <location>
        <begin position="328"/>
        <end position="370"/>
    </location>
</feature>
<dbReference type="SMART" id="SM01052">
    <property type="entry name" value="CAP_GLY"/>
    <property type="match status" value="2"/>
</dbReference>
<dbReference type="Proteomes" id="UP001557470">
    <property type="component" value="Unassembled WGS sequence"/>
</dbReference>
<evidence type="ECO:0000256" key="10">
    <source>
        <dbReference type="ARBA" id="ARBA00022786"/>
    </source>
</evidence>
<keyword evidence="11" id="KW-0378">Hydrolase</keyword>
<keyword evidence="6" id="KW-0963">Cytoplasm</keyword>
<dbReference type="GO" id="GO:0005813">
    <property type="term" value="C:centrosome"/>
    <property type="evidence" value="ECO:0007669"/>
    <property type="project" value="UniProtKB-SubCell"/>
</dbReference>
<comment type="catalytic activity">
    <reaction evidence="1">
        <text>Thiol-dependent hydrolysis of ester, thioester, amide, peptide and isopeptide bonds formed by the C-terminal Gly of ubiquitin (a 76-residue protein attached to proteins as an intracellular targeting signal).</text>
        <dbReference type="EC" id="3.4.19.12"/>
    </reaction>
</comment>
<comment type="caution">
    <text evidence="17">The sequence shown here is derived from an EMBL/GenBank/DDBJ whole genome shotgun (WGS) entry which is preliminary data.</text>
</comment>
<keyword evidence="18" id="KW-1185">Reference proteome</keyword>
<keyword evidence="8" id="KW-0645">Protease</keyword>
<feature type="domain" description="USP" evidence="15">
    <location>
        <begin position="428"/>
        <end position="752"/>
    </location>
</feature>
<evidence type="ECO:0000256" key="7">
    <source>
        <dbReference type="ARBA" id="ARBA00022553"/>
    </source>
</evidence>
<evidence type="ECO:0000256" key="9">
    <source>
        <dbReference type="ARBA" id="ARBA00022723"/>
    </source>
</evidence>
<dbReference type="CDD" id="cd02670">
    <property type="entry name" value="Peptidase_C19N"/>
    <property type="match status" value="1"/>
</dbReference>
<dbReference type="InterPro" id="IPR001394">
    <property type="entry name" value="Peptidase_C19_UCH"/>
</dbReference>
<evidence type="ECO:0000256" key="12">
    <source>
        <dbReference type="ARBA" id="ARBA00022807"/>
    </source>
</evidence>
<comment type="similarity">
    <text evidence="4">Belongs to the peptidase C19 family.</text>
</comment>
<evidence type="ECO:0000256" key="1">
    <source>
        <dbReference type="ARBA" id="ARBA00000707"/>
    </source>
</evidence>
<sequence length="790" mass="88652">MDAKDNSHVFFIVVEWPIYTSRHSIAGQICYIEESKYIEKIEIETLKYLPVKLCGHFTEDNLHVSSLEQISVHEAELLLAVEDSKRLEYFKERGALDKSLSLTINTAVTVEVDGKWLQGIIRYIGRITDAKYPNPITGTFFGIELQGEDRGKGQTDGSYMNKTYFACQKHCGVFAPFSRVKPVESQPKVLNDLAGPVAQPTGMSDPKQSQQQSSNYLTTGDRVIFFMDEISIRGMVMDVKKDEGRVFISTDKNEKGVTEGVSVPLESVIKEELFLLEPEPESRPKPVENEDINMIPAEECPPLGLNVNSVVEVILGKGPAYGTIRWIGSLPGREGTMAGLELEEEVGVSDGTFKGKRYFNCPNKRGLFIKLSSCQPDSRFPKAAANQNNRASKNNQITERELVQIPGALPSAPITTERVKKMLIGRMKGIQGHINSCYMDSALFSLFSCSSVLDSLLFKSTKPGDAPIQSTLLHDIVNPLRSKGFVEGRHVMKLRQQLQELGYCHSFTTEEKDPEEFLTLIMNHILCLDPLLKLSTGGKTQESYCYQIFLDHNHSLVLPTVQQLLEHSFHSASLKLAEVPSCLILQMPRFGKKFKMFQKIIPSVELDITDLLSEGPQQCVLCGQLAYVECVECFREPVFSRTGFKVFCRTCSAQVHSHPERLSHTPSYLSLPRGYTTASGPRAPPLALPRERMQLFAVLSIETSHYVSFVKHGPKNTDWIFFDSMADRQGEKEGFNIPQVEACPEVGMYLEMSPAELASQIPRDMKGVAKRLFCDAYMYLYESTSMSLYR</sequence>
<evidence type="ECO:0000256" key="14">
    <source>
        <dbReference type="SAM" id="MobiDB-lite"/>
    </source>
</evidence>
<evidence type="ECO:0000259" key="16">
    <source>
        <dbReference type="PROSITE" id="PS50245"/>
    </source>
</evidence>
<keyword evidence="10" id="KW-0833">Ubl conjugation pathway</keyword>
<gene>
    <name evidence="17" type="ORF">UPYG_G00031580</name>
</gene>
<dbReference type="SUPFAM" id="SSF74924">
    <property type="entry name" value="Cap-Gly domain"/>
    <property type="match status" value="2"/>
</dbReference>
<evidence type="ECO:0000313" key="18">
    <source>
        <dbReference type="Proteomes" id="UP001557470"/>
    </source>
</evidence>
<evidence type="ECO:0000256" key="2">
    <source>
        <dbReference type="ARBA" id="ARBA00004300"/>
    </source>
</evidence>
<dbReference type="EMBL" id="JAGEUA010000001">
    <property type="protein sequence ID" value="KAL1022729.1"/>
    <property type="molecule type" value="Genomic_DNA"/>
</dbReference>
<dbReference type="Gene3D" id="3.90.70.10">
    <property type="entry name" value="Cysteine proteinases"/>
    <property type="match status" value="1"/>
</dbReference>
<dbReference type="GO" id="GO:0048471">
    <property type="term" value="C:perinuclear region of cytoplasm"/>
    <property type="evidence" value="ECO:0007669"/>
    <property type="project" value="UniProtKB-SubCell"/>
</dbReference>
<evidence type="ECO:0000313" key="17">
    <source>
        <dbReference type="EMBL" id="KAL1022729.1"/>
    </source>
</evidence>
<evidence type="ECO:0000256" key="13">
    <source>
        <dbReference type="ARBA" id="ARBA00022833"/>
    </source>
</evidence>
<dbReference type="GO" id="GO:0004843">
    <property type="term" value="F:cysteine-type deubiquitinase activity"/>
    <property type="evidence" value="ECO:0007669"/>
    <property type="project" value="UniProtKB-EC"/>
</dbReference>
<dbReference type="Pfam" id="PF00443">
    <property type="entry name" value="UCH"/>
    <property type="match status" value="1"/>
</dbReference>
<dbReference type="InterPro" id="IPR038765">
    <property type="entry name" value="Papain-like_cys_pep_sf"/>
</dbReference>
<evidence type="ECO:0000256" key="4">
    <source>
        <dbReference type="ARBA" id="ARBA00009085"/>
    </source>
</evidence>
<dbReference type="Pfam" id="PF01302">
    <property type="entry name" value="CAP_GLY"/>
    <property type="match status" value="2"/>
</dbReference>
<dbReference type="AlphaFoldDB" id="A0ABD0XMW9"/>
<evidence type="ECO:0000256" key="6">
    <source>
        <dbReference type="ARBA" id="ARBA00022490"/>
    </source>
</evidence>
<dbReference type="FunFam" id="3.90.70.10:FF:000009">
    <property type="entry name" value="Putative ubiquitin carboxyl-terminal hydrolase CYLD"/>
    <property type="match status" value="1"/>
</dbReference>
<dbReference type="Gene3D" id="2.30.30.190">
    <property type="entry name" value="CAP Gly-rich-like domain"/>
    <property type="match status" value="2"/>
</dbReference>
<dbReference type="InterPro" id="IPR036859">
    <property type="entry name" value="CAP-Gly_dom_sf"/>
</dbReference>
<evidence type="ECO:0000256" key="11">
    <source>
        <dbReference type="ARBA" id="ARBA00022801"/>
    </source>
</evidence>